<reference evidence="1 2" key="1">
    <citation type="submission" date="2018-04" db="EMBL/GenBank/DDBJ databases">
        <title>Novel species isolated from glacier.</title>
        <authorList>
            <person name="Liu Q."/>
            <person name="Xin Y.-H."/>
        </authorList>
    </citation>
    <scope>NUCLEOTIDE SEQUENCE [LARGE SCALE GENOMIC DNA]</scope>
    <source>
        <strain evidence="1 2">GT1R17</strain>
    </source>
</reference>
<dbReference type="Proteomes" id="UP000244248">
    <property type="component" value="Unassembled WGS sequence"/>
</dbReference>
<dbReference type="EMBL" id="QANS01000012">
    <property type="protein sequence ID" value="PTU27721.1"/>
    <property type="molecule type" value="Genomic_DNA"/>
</dbReference>
<keyword evidence="2" id="KW-1185">Reference proteome</keyword>
<dbReference type="Pfam" id="PF09926">
    <property type="entry name" value="DUF2158"/>
    <property type="match status" value="1"/>
</dbReference>
<name>A0A2T5MB12_9GAMM</name>
<evidence type="ECO:0000313" key="1">
    <source>
        <dbReference type="EMBL" id="PTU27721.1"/>
    </source>
</evidence>
<proteinExistence type="predicted"/>
<protein>
    <recommendedName>
        <fullName evidence="3">DUF2158 domain-containing protein</fullName>
    </recommendedName>
</protein>
<dbReference type="OrthoDB" id="1264301at2"/>
<comment type="caution">
    <text evidence="1">The sequence shown here is derived from an EMBL/GenBank/DDBJ whole genome shotgun (WGS) entry which is preliminary data.</text>
</comment>
<dbReference type="AlphaFoldDB" id="A0A2T5MB12"/>
<gene>
    <name evidence="1" type="ORF">CJD38_18105</name>
</gene>
<evidence type="ECO:0008006" key="3">
    <source>
        <dbReference type="Google" id="ProtNLM"/>
    </source>
</evidence>
<organism evidence="1 2">
    <name type="scientific">Stenotrophobium rhamnosiphilum</name>
    <dbReference type="NCBI Taxonomy" id="2029166"/>
    <lineage>
        <taxon>Bacteria</taxon>
        <taxon>Pseudomonadati</taxon>
        <taxon>Pseudomonadota</taxon>
        <taxon>Gammaproteobacteria</taxon>
        <taxon>Nevskiales</taxon>
        <taxon>Nevskiaceae</taxon>
        <taxon>Stenotrophobium</taxon>
    </lineage>
</organism>
<evidence type="ECO:0000313" key="2">
    <source>
        <dbReference type="Proteomes" id="UP000244248"/>
    </source>
</evidence>
<dbReference type="InterPro" id="IPR019226">
    <property type="entry name" value="DUF2158"/>
</dbReference>
<accession>A0A2T5MB12</accession>
<sequence>MGNKNMVGDLVRLKSGGPTMTIRSLSENGESVSCQWFNGSTLEEAFFHVDTIVISMGEATKSTRTVVQTVHHVSGLGSNVPLL</sequence>